<reference evidence="2" key="1">
    <citation type="journal article" date="2013" name="Nature">
        <title>Draft genome of the wheat A-genome progenitor Triticum urartu.</title>
        <authorList>
            <person name="Ling H.Q."/>
            <person name="Zhao S."/>
            <person name="Liu D."/>
            <person name="Wang J."/>
            <person name="Sun H."/>
            <person name="Zhang C."/>
            <person name="Fan H."/>
            <person name="Li D."/>
            <person name="Dong L."/>
            <person name="Tao Y."/>
            <person name="Gao C."/>
            <person name="Wu H."/>
            <person name="Li Y."/>
            <person name="Cui Y."/>
            <person name="Guo X."/>
            <person name="Zheng S."/>
            <person name="Wang B."/>
            <person name="Yu K."/>
            <person name="Liang Q."/>
            <person name="Yang W."/>
            <person name="Lou X."/>
            <person name="Chen J."/>
            <person name="Feng M."/>
            <person name="Jian J."/>
            <person name="Zhang X."/>
            <person name="Luo G."/>
            <person name="Jiang Y."/>
            <person name="Liu J."/>
            <person name="Wang Z."/>
            <person name="Sha Y."/>
            <person name="Zhang B."/>
            <person name="Wu H."/>
            <person name="Tang D."/>
            <person name="Shen Q."/>
            <person name="Xue P."/>
            <person name="Zou S."/>
            <person name="Wang X."/>
            <person name="Liu X."/>
            <person name="Wang F."/>
            <person name="Yang Y."/>
            <person name="An X."/>
            <person name="Dong Z."/>
            <person name="Zhang K."/>
            <person name="Zhang X."/>
            <person name="Luo M.C."/>
            <person name="Dvorak J."/>
            <person name="Tong Y."/>
            <person name="Wang J."/>
            <person name="Yang H."/>
            <person name="Li Z."/>
            <person name="Wang D."/>
            <person name="Zhang A."/>
            <person name="Wang J."/>
        </authorList>
    </citation>
    <scope>NUCLEOTIDE SEQUENCE</scope>
    <source>
        <strain evidence="2">cv. G1812</strain>
    </source>
</reference>
<reference evidence="1" key="3">
    <citation type="submission" date="2022-06" db="UniProtKB">
        <authorList>
            <consortium name="EnsemblPlants"/>
        </authorList>
    </citation>
    <scope>IDENTIFICATION</scope>
</reference>
<organism evidence="1 2">
    <name type="scientific">Triticum urartu</name>
    <name type="common">Red wild einkorn</name>
    <name type="synonym">Crithodium urartu</name>
    <dbReference type="NCBI Taxonomy" id="4572"/>
    <lineage>
        <taxon>Eukaryota</taxon>
        <taxon>Viridiplantae</taxon>
        <taxon>Streptophyta</taxon>
        <taxon>Embryophyta</taxon>
        <taxon>Tracheophyta</taxon>
        <taxon>Spermatophyta</taxon>
        <taxon>Magnoliopsida</taxon>
        <taxon>Liliopsida</taxon>
        <taxon>Poales</taxon>
        <taxon>Poaceae</taxon>
        <taxon>BOP clade</taxon>
        <taxon>Pooideae</taxon>
        <taxon>Triticodae</taxon>
        <taxon>Triticeae</taxon>
        <taxon>Triticinae</taxon>
        <taxon>Triticum</taxon>
    </lineage>
</organism>
<dbReference type="EnsemblPlants" id="TuG1812G0600001984.01.T01">
    <property type="protein sequence ID" value="TuG1812G0600001984.01.T01.cds292715"/>
    <property type="gene ID" value="TuG1812G0600001984.01"/>
</dbReference>
<dbReference type="Gramene" id="TuG1812G0600001984.01.T01">
    <property type="protein sequence ID" value="TuG1812G0600001984.01.T01.cds292715"/>
    <property type="gene ID" value="TuG1812G0600001984.01"/>
</dbReference>
<accession>A0A8R7QS03</accession>
<proteinExistence type="predicted"/>
<evidence type="ECO:0000313" key="2">
    <source>
        <dbReference type="Proteomes" id="UP000015106"/>
    </source>
</evidence>
<dbReference type="Proteomes" id="UP000015106">
    <property type="component" value="Chromosome 6"/>
</dbReference>
<evidence type="ECO:0000313" key="1">
    <source>
        <dbReference type="EnsemblPlants" id="TuG1812G0600001984.01.T01.cds292715"/>
    </source>
</evidence>
<protein>
    <submittedName>
        <fullName evidence="1">Uncharacterized protein</fullName>
    </submittedName>
</protein>
<reference evidence="1" key="2">
    <citation type="submission" date="2018-03" db="EMBL/GenBank/DDBJ databases">
        <title>The Triticum urartu genome reveals the dynamic nature of wheat genome evolution.</title>
        <authorList>
            <person name="Ling H."/>
            <person name="Ma B."/>
            <person name="Shi X."/>
            <person name="Liu H."/>
            <person name="Dong L."/>
            <person name="Sun H."/>
            <person name="Cao Y."/>
            <person name="Gao Q."/>
            <person name="Zheng S."/>
            <person name="Li Y."/>
            <person name="Yu Y."/>
            <person name="Du H."/>
            <person name="Qi M."/>
            <person name="Li Y."/>
            <person name="Yu H."/>
            <person name="Cui Y."/>
            <person name="Wang N."/>
            <person name="Chen C."/>
            <person name="Wu H."/>
            <person name="Zhao Y."/>
            <person name="Zhang J."/>
            <person name="Li Y."/>
            <person name="Zhou W."/>
            <person name="Zhang B."/>
            <person name="Hu W."/>
            <person name="Eijk M."/>
            <person name="Tang J."/>
            <person name="Witsenboer H."/>
            <person name="Zhao S."/>
            <person name="Li Z."/>
            <person name="Zhang A."/>
            <person name="Wang D."/>
            <person name="Liang C."/>
        </authorList>
    </citation>
    <scope>NUCLEOTIDE SEQUENCE [LARGE SCALE GENOMIC DNA]</scope>
    <source>
        <strain evidence="1">cv. G1812</strain>
    </source>
</reference>
<dbReference type="AlphaFoldDB" id="A0A8R7QS03"/>
<name>A0A8R7QS03_TRIUA</name>
<sequence length="30" mass="3567">MRTMVWGVPSCQKTKHINMHTKKQHFLSVL</sequence>
<keyword evidence="2" id="KW-1185">Reference proteome</keyword>